<evidence type="ECO:0008006" key="3">
    <source>
        <dbReference type="Google" id="ProtNLM"/>
    </source>
</evidence>
<proteinExistence type="predicted"/>
<dbReference type="PROSITE" id="PS51257">
    <property type="entry name" value="PROKAR_LIPOPROTEIN"/>
    <property type="match status" value="1"/>
</dbReference>
<evidence type="ECO:0000313" key="2">
    <source>
        <dbReference type="Proteomes" id="UP001252186"/>
    </source>
</evidence>
<organism evidence="1 2">
    <name type="scientific">Urechidicola vernalis</name>
    <dbReference type="NCBI Taxonomy" id="3075600"/>
    <lineage>
        <taxon>Bacteria</taxon>
        <taxon>Pseudomonadati</taxon>
        <taxon>Bacteroidota</taxon>
        <taxon>Flavobacteriia</taxon>
        <taxon>Flavobacteriales</taxon>
        <taxon>Flavobacteriaceae</taxon>
        <taxon>Urechidicola</taxon>
    </lineage>
</organism>
<protein>
    <recommendedName>
        <fullName evidence="3">Lipoprotein</fullName>
    </recommendedName>
</protein>
<keyword evidence="2" id="KW-1185">Reference proteome</keyword>
<comment type="caution">
    <text evidence="1">The sequence shown here is derived from an EMBL/GenBank/DDBJ whole genome shotgun (WGS) entry which is preliminary data.</text>
</comment>
<reference evidence="1 2" key="1">
    <citation type="submission" date="2023-09" db="EMBL/GenBank/DDBJ databases">
        <authorList>
            <person name="Rey-Velasco X."/>
        </authorList>
    </citation>
    <scope>NUCLEOTIDE SEQUENCE [LARGE SCALE GENOMIC DNA]</scope>
    <source>
        <strain evidence="1 2">P050</strain>
    </source>
</reference>
<accession>A0ABU2Y704</accession>
<sequence length="128" mass="14414">MNKFLVLCFLLLVSCKSYQIDADSLQSQLQKTTPVIDSLSEGRDITFFKGENLEELIVLNGNGEKVVLKTDTPIVLKVTRKDGFKFRYYLNSMSLFENEFKGMGPTYLVGGMIHKVKVDSIASIKVKP</sequence>
<name>A0ABU2Y704_9FLAO</name>
<dbReference type="RefSeq" id="WP_311592970.1">
    <property type="nucleotide sequence ID" value="NZ_JAVRHV010000002.1"/>
</dbReference>
<evidence type="ECO:0000313" key="1">
    <source>
        <dbReference type="EMBL" id="MDT0553000.1"/>
    </source>
</evidence>
<dbReference type="EMBL" id="JAVRHV010000002">
    <property type="protein sequence ID" value="MDT0553000.1"/>
    <property type="molecule type" value="Genomic_DNA"/>
</dbReference>
<gene>
    <name evidence="1" type="ORF">RM519_07075</name>
</gene>
<dbReference type="Proteomes" id="UP001252186">
    <property type="component" value="Unassembled WGS sequence"/>
</dbReference>